<dbReference type="VEuPathDB" id="FungiDB:YALI1_D31526g"/>
<protein>
    <submittedName>
        <fullName evidence="1">Uncharacterized protein</fullName>
    </submittedName>
</protein>
<proteinExistence type="predicted"/>
<evidence type="ECO:0000313" key="2">
    <source>
        <dbReference type="Proteomes" id="UP000182444"/>
    </source>
</evidence>
<reference evidence="1 2" key="1">
    <citation type="journal article" date="2016" name="PLoS ONE">
        <title>Sequence Assembly of Yarrowia lipolytica Strain W29/CLIB89 Shows Transposable Element Diversity.</title>
        <authorList>
            <person name="Magnan C."/>
            <person name="Yu J."/>
            <person name="Chang I."/>
            <person name="Jahn E."/>
            <person name="Kanomata Y."/>
            <person name="Wu J."/>
            <person name="Zeller M."/>
            <person name="Oakes M."/>
            <person name="Baldi P."/>
            <person name="Sandmeyer S."/>
        </authorList>
    </citation>
    <scope>NUCLEOTIDE SEQUENCE [LARGE SCALE GENOMIC DNA]</scope>
    <source>
        <strain evidence="2">CLIB89(W29)</strain>
    </source>
</reference>
<dbReference type="Proteomes" id="UP000182444">
    <property type="component" value="Chromosome 1D"/>
</dbReference>
<evidence type="ECO:0000313" key="1">
    <source>
        <dbReference type="EMBL" id="AOW04560.1"/>
    </source>
</evidence>
<gene>
    <name evidence="1" type="ORF">YALI1_D31526g</name>
</gene>
<dbReference type="GeneID" id="94583454"/>
<sequence length="150" mass="17021">MHLCRLCMYYTYYDSKHEGSKQANTRCSALATEIATELDSPQHDGLTHTKSVFSTFKTQPQIIKRERDENCIEISNFCCRYRGVSLMVSLDSSPSHGLNHIKISPYTLTKMCRNLHFFANPPLRPPGLAPRGAAFFPLLSRQCARNPNPN</sequence>
<dbReference type="AlphaFoldDB" id="A0A1D8NG29"/>
<accession>A0A1D8NG29</accession>
<dbReference type="RefSeq" id="XP_068138944.1">
    <property type="nucleotide sequence ID" value="XM_068282843.1"/>
</dbReference>
<dbReference type="EMBL" id="CP017556">
    <property type="protein sequence ID" value="AOW04560.1"/>
    <property type="molecule type" value="Genomic_DNA"/>
</dbReference>
<name>A0A1D8NG29_YARLL</name>
<organism evidence="1 2">
    <name type="scientific">Yarrowia lipolytica</name>
    <name type="common">Candida lipolytica</name>
    <dbReference type="NCBI Taxonomy" id="4952"/>
    <lineage>
        <taxon>Eukaryota</taxon>
        <taxon>Fungi</taxon>
        <taxon>Dikarya</taxon>
        <taxon>Ascomycota</taxon>
        <taxon>Saccharomycotina</taxon>
        <taxon>Dipodascomycetes</taxon>
        <taxon>Dipodascales</taxon>
        <taxon>Dipodascales incertae sedis</taxon>
        <taxon>Yarrowia</taxon>
    </lineage>
</organism>